<evidence type="ECO:0000313" key="2">
    <source>
        <dbReference type="EMBL" id="KAF3190717.1"/>
    </source>
</evidence>
<dbReference type="EMBL" id="JAABOE010000005">
    <property type="protein sequence ID" value="KAF3190717.1"/>
    <property type="molecule type" value="Genomic_DNA"/>
</dbReference>
<gene>
    <name evidence="2" type="ORF">TWF788_008239</name>
</gene>
<reference evidence="2 3" key="1">
    <citation type="submission" date="2019-06" db="EMBL/GenBank/DDBJ databases">
        <authorList>
            <person name="Palmer J.M."/>
        </authorList>
    </citation>
    <scope>NUCLEOTIDE SEQUENCE [LARGE SCALE GENOMIC DNA]</scope>
    <source>
        <strain evidence="2 3">TWF788</strain>
    </source>
</reference>
<evidence type="ECO:0000256" key="1">
    <source>
        <dbReference type="SAM" id="MobiDB-lite"/>
    </source>
</evidence>
<feature type="region of interest" description="Disordered" evidence="1">
    <location>
        <begin position="389"/>
        <end position="473"/>
    </location>
</feature>
<sequence>MSSLVKDKMPGPARTDSATTNPCSMLLVDEDLKRWTAKDRICFSIAYATYHSIWLACFLKQDLAIADVLTIAHEIATLRYRAKDGESQPDEVFGQLFNLKWAEELCDTYKVCRDDPQRLKLQPKPEIVYCSSESADRYTELAKNFFTMALDLKKLRCTYHPERYRKNVPRSDSTFQNIIDFLNKFSIQRTYRSKPGLCLQNVLYATSTDLRPWADDVESFECVAKIALSHPFLGKKTSPFLDIMDRSFRPESNALAWCLGRVAQHGSNPDLADPFSSLLELIMFGKDNQNSRNIVHAFSVPYALSLSQYTLQRDSRLEVLLVQKLVEKMLMGHLQRVEGQKVSSVRDIETQCSISVQEVQIRNVEKEENMGGDNRKSQKDNISTMAKVASLKEDKAESDGNKVDTDGVETESKKNKASTEDRKGEDRRSEAVPSSGKGFTKTATSSNEKRKRPLKPSPSRKREKKPKATKQTS</sequence>
<accession>A0A7C8U1A8</accession>
<proteinExistence type="predicted"/>
<evidence type="ECO:0000313" key="3">
    <source>
        <dbReference type="Proteomes" id="UP000479691"/>
    </source>
</evidence>
<comment type="caution">
    <text evidence="2">The sequence shown here is derived from an EMBL/GenBank/DDBJ whole genome shotgun (WGS) entry which is preliminary data.</text>
</comment>
<feature type="compositionally biased region" description="Basic and acidic residues" evidence="1">
    <location>
        <begin position="390"/>
        <end position="430"/>
    </location>
</feature>
<dbReference type="AlphaFoldDB" id="A0A7C8U1A8"/>
<name>A0A7C8U1A8_ORBOL</name>
<dbReference type="Proteomes" id="UP000479691">
    <property type="component" value="Unassembled WGS sequence"/>
</dbReference>
<protein>
    <submittedName>
        <fullName evidence="2">Uncharacterized protein</fullName>
    </submittedName>
</protein>
<organism evidence="2 3">
    <name type="scientific">Orbilia oligospora</name>
    <name type="common">Nematode-trapping fungus</name>
    <name type="synonym">Arthrobotrys oligospora</name>
    <dbReference type="NCBI Taxonomy" id="2813651"/>
    <lineage>
        <taxon>Eukaryota</taxon>
        <taxon>Fungi</taxon>
        <taxon>Dikarya</taxon>
        <taxon>Ascomycota</taxon>
        <taxon>Pezizomycotina</taxon>
        <taxon>Orbiliomycetes</taxon>
        <taxon>Orbiliales</taxon>
        <taxon>Orbiliaceae</taxon>
        <taxon>Orbilia</taxon>
    </lineage>
</organism>
<feature type="compositionally biased region" description="Basic residues" evidence="1">
    <location>
        <begin position="449"/>
        <end position="473"/>
    </location>
</feature>